<feature type="transmembrane region" description="Helical" evidence="1">
    <location>
        <begin position="6"/>
        <end position="22"/>
    </location>
</feature>
<organism evidence="2 3">
    <name type="scientific">Capnocytophaga canimorsus</name>
    <dbReference type="NCBI Taxonomy" id="28188"/>
    <lineage>
        <taxon>Bacteria</taxon>
        <taxon>Pseudomonadati</taxon>
        <taxon>Bacteroidota</taxon>
        <taxon>Flavobacteriia</taxon>
        <taxon>Flavobacteriales</taxon>
        <taxon>Flavobacteriaceae</taxon>
        <taxon>Capnocytophaga</taxon>
    </lineage>
</organism>
<sequence>MNAKNNIFFILFFIYFVFLCNIDKNSIVISPDIKRGVNKLLPQGWGFFTKDPRDDVYQLFKYDLNGDFEKITIKNNSIENLIGFSRKSRKISSELSILLSKIPNSLWTEHSQVGEDFFEIRQKELITILSEGKYLVEKKRTIPWAWIGKTSQKKCKYFKFYLIKSNAQ</sequence>
<protein>
    <recommendedName>
        <fullName evidence="4">SdpA family antimicrobial peptide system protein</fullName>
    </recommendedName>
</protein>
<evidence type="ECO:0000256" key="1">
    <source>
        <dbReference type="SAM" id="Phobius"/>
    </source>
</evidence>
<dbReference type="RefSeq" id="WP_095916668.1">
    <property type="nucleotide sequence ID" value="NZ_CP022388.1"/>
</dbReference>
<dbReference type="Proteomes" id="UP000243136">
    <property type="component" value="Chromosome"/>
</dbReference>
<dbReference type="EMBL" id="CP022388">
    <property type="protein sequence ID" value="ATA91021.1"/>
    <property type="molecule type" value="Genomic_DNA"/>
</dbReference>
<keyword evidence="1" id="KW-0472">Membrane</keyword>
<name>A0A250G1A5_9FLAO</name>
<gene>
    <name evidence="2" type="ORF">CGC56_01850</name>
</gene>
<dbReference type="Pfam" id="PF17418">
    <property type="entry name" value="SdpA"/>
    <property type="match status" value="1"/>
</dbReference>
<accession>A0A250G1A5</accession>
<evidence type="ECO:0000313" key="2">
    <source>
        <dbReference type="EMBL" id="ATA91021.1"/>
    </source>
</evidence>
<evidence type="ECO:0008006" key="4">
    <source>
        <dbReference type="Google" id="ProtNLM"/>
    </source>
</evidence>
<evidence type="ECO:0000313" key="3">
    <source>
        <dbReference type="Proteomes" id="UP000243136"/>
    </source>
</evidence>
<dbReference type="AlphaFoldDB" id="A0A250G1A5"/>
<dbReference type="InterPro" id="IPR023902">
    <property type="entry name" value="Sporulation_SdpA"/>
</dbReference>
<reference evidence="3" key="1">
    <citation type="submission" date="2017-06" db="EMBL/GenBank/DDBJ databases">
        <title>Capnocytophaga spp. assemblies.</title>
        <authorList>
            <person name="Gulvik C.A."/>
        </authorList>
    </citation>
    <scope>NUCLEOTIDE SEQUENCE [LARGE SCALE GENOMIC DNA]</scope>
    <source>
        <strain evidence="3">H5594</strain>
    </source>
</reference>
<keyword evidence="1" id="KW-1133">Transmembrane helix</keyword>
<keyword evidence="1" id="KW-0812">Transmembrane</keyword>
<dbReference type="NCBIfam" id="TIGR04034">
    <property type="entry name" value="export_SdpA"/>
    <property type="match status" value="1"/>
</dbReference>
<proteinExistence type="predicted"/>